<protein>
    <submittedName>
        <fullName evidence="3">Rhodanese-like domain-containing protein</fullName>
    </submittedName>
</protein>
<dbReference type="PANTHER" id="PTHR45431:SF3">
    <property type="entry name" value="RHODANESE-LIKE DOMAIN-CONTAINING PROTEIN 15, CHLOROPLASTIC"/>
    <property type="match status" value="1"/>
</dbReference>
<dbReference type="PROSITE" id="PS50206">
    <property type="entry name" value="RHODANESE_3"/>
    <property type="match status" value="1"/>
</dbReference>
<evidence type="ECO:0000313" key="4">
    <source>
        <dbReference type="Proteomes" id="UP000474777"/>
    </source>
</evidence>
<gene>
    <name evidence="3" type="ORF">GXP69_05155</name>
</gene>
<evidence type="ECO:0000313" key="3">
    <source>
        <dbReference type="EMBL" id="NEM97077.1"/>
    </source>
</evidence>
<evidence type="ECO:0000256" key="1">
    <source>
        <dbReference type="SAM" id="SignalP"/>
    </source>
</evidence>
<dbReference type="SMART" id="SM00450">
    <property type="entry name" value="RHOD"/>
    <property type="match status" value="1"/>
</dbReference>
<reference evidence="3 4" key="1">
    <citation type="submission" date="2020-02" db="EMBL/GenBank/DDBJ databases">
        <authorList>
            <person name="Kim M.K."/>
        </authorList>
    </citation>
    <scope>NUCLEOTIDE SEQUENCE [LARGE SCALE GENOMIC DNA]</scope>
    <source>
        <strain evidence="3 4">BT327</strain>
    </source>
</reference>
<feature type="signal peptide" evidence="1">
    <location>
        <begin position="1"/>
        <end position="21"/>
    </location>
</feature>
<dbReference type="PANTHER" id="PTHR45431">
    <property type="entry name" value="RHODANESE-LIKE DOMAIN-CONTAINING PROTEIN 15, CHLOROPLASTIC"/>
    <property type="match status" value="1"/>
</dbReference>
<feature type="domain" description="Rhodanese" evidence="2">
    <location>
        <begin position="38"/>
        <end position="127"/>
    </location>
</feature>
<proteinExistence type="predicted"/>
<dbReference type="CDD" id="cd00158">
    <property type="entry name" value="RHOD"/>
    <property type="match status" value="1"/>
</dbReference>
<dbReference type="InterPro" id="IPR036873">
    <property type="entry name" value="Rhodanese-like_dom_sf"/>
</dbReference>
<dbReference type="EMBL" id="JAAGWD010000002">
    <property type="protein sequence ID" value="NEM97077.1"/>
    <property type="molecule type" value="Genomic_DNA"/>
</dbReference>
<evidence type="ECO:0000259" key="2">
    <source>
        <dbReference type="PROSITE" id="PS50206"/>
    </source>
</evidence>
<dbReference type="SUPFAM" id="SSF52821">
    <property type="entry name" value="Rhodanese/Cell cycle control phosphatase"/>
    <property type="match status" value="1"/>
</dbReference>
<keyword evidence="1" id="KW-0732">Signal</keyword>
<dbReference type="AlphaFoldDB" id="A0A6B3LU37"/>
<name>A0A6B3LU37_9BACT</name>
<dbReference type="RefSeq" id="WP_163913133.1">
    <property type="nucleotide sequence ID" value="NZ_JAAGWD010000002.1"/>
</dbReference>
<comment type="caution">
    <text evidence="3">The sequence shown here is derived from an EMBL/GenBank/DDBJ whole genome shotgun (WGS) entry which is preliminary data.</text>
</comment>
<sequence length="127" mass="14117">MKLIRLTIVAALLSCSQPQQDATNVKQLTPTEYKKQVTKQQGMLIDVRTQEEFDAGHLQQASNSDFLNGDFAKSLGNLDKDKTYYLYCKSGNRSSKAAKLMQDAGFKNVYNIGGYDELKSAGLPTEE</sequence>
<organism evidence="3 4">
    <name type="scientific">Pontibacter burrus</name>
    <dbReference type="NCBI Taxonomy" id="2704466"/>
    <lineage>
        <taxon>Bacteria</taxon>
        <taxon>Pseudomonadati</taxon>
        <taxon>Bacteroidota</taxon>
        <taxon>Cytophagia</taxon>
        <taxon>Cytophagales</taxon>
        <taxon>Hymenobacteraceae</taxon>
        <taxon>Pontibacter</taxon>
    </lineage>
</organism>
<keyword evidence="4" id="KW-1185">Reference proteome</keyword>
<feature type="chain" id="PRO_5025613839" evidence="1">
    <location>
        <begin position="22"/>
        <end position="127"/>
    </location>
</feature>
<dbReference type="InterPro" id="IPR001763">
    <property type="entry name" value="Rhodanese-like_dom"/>
</dbReference>
<dbReference type="Proteomes" id="UP000474777">
    <property type="component" value="Unassembled WGS sequence"/>
</dbReference>
<dbReference type="Gene3D" id="3.40.250.10">
    <property type="entry name" value="Rhodanese-like domain"/>
    <property type="match status" value="1"/>
</dbReference>
<dbReference type="Pfam" id="PF00581">
    <property type="entry name" value="Rhodanese"/>
    <property type="match status" value="1"/>
</dbReference>
<dbReference type="InterPro" id="IPR052367">
    <property type="entry name" value="Thiosulfate_ST/Rhodanese-like"/>
</dbReference>
<accession>A0A6B3LU37</accession>